<dbReference type="AlphaFoldDB" id="A0A1Y0LCS3"/>
<dbReference type="Proteomes" id="UP000195729">
    <property type="component" value="Chromosome"/>
</dbReference>
<evidence type="ECO:0000313" key="4">
    <source>
        <dbReference type="Proteomes" id="UP000195814"/>
    </source>
</evidence>
<reference evidence="3 4" key="1">
    <citation type="submission" date="2016-05" db="EMBL/GenBank/DDBJ databases">
        <title>Complete genome sequence of two 2,5-diketo-D-glunonic acid producing strain Tatumella citrea.</title>
        <authorList>
            <person name="Duan C."/>
            <person name="Yang J."/>
            <person name="Yang S."/>
        </authorList>
    </citation>
    <scope>NUCLEOTIDE SEQUENCE [LARGE SCALE GENOMIC DNA]</scope>
    <source>
        <strain evidence="2 3">ATCC 39140</strain>
        <strain evidence="1 4">DSM 13699</strain>
    </source>
</reference>
<accession>A0A1Y0LCS3</accession>
<evidence type="ECO:0000313" key="3">
    <source>
        <dbReference type="Proteomes" id="UP000195729"/>
    </source>
</evidence>
<gene>
    <name evidence="1" type="ORF">A7K98_20465</name>
    <name evidence="2" type="ORF">A7K99_20450</name>
</gene>
<evidence type="ECO:0000313" key="2">
    <source>
        <dbReference type="EMBL" id="ARU99914.1"/>
    </source>
</evidence>
<evidence type="ECO:0000313" key="1">
    <source>
        <dbReference type="EMBL" id="ARU95874.1"/>
    </source>
</evidence>
<dbReference type="Proteomes" id="UP000195814">
    <property type="component" value="Chromosome"/>
</dbReference>
<keyword evidence="3" id="KW-1185">Reference proteome</keyword>
<sequence length="65" mass="7866">MLADKYFFLPVTVQTALNQRGCFLFAENTDEIKRLFIFIRQVYRESDKVRIIIYLTYIIIVQLHH</sequence>
<protein>
    <submittedName>
        <fullName evidence="1">Uncharacterized protein</fullName>
    </submittedName>
</protein>
<dbReference type="EMBL" id="CP015581">
    <property type="protein sequence ID" value="ARU99914.1"/>
    <property type="molecule type" value="Genomic_DNA"/>
</dbReference>
<name>A0A1Y0LCS3_TATCI</name>
<dbReference type="EMBL" id="CP015579">
    <property type="protein sequence ID" value="ARU95874.1"/>
    <property type="molecule type" value="Genomic_DNA"/>
</dbReference>
<dbReference type="KEGG" id="tci:A7K98_20465"/>
<proteinExistence type="predicted"/>
<organism evidence="1 4">
    <name type="scientific">Tatumella citrea</name>
    <name type="common">Pantoea citrea</name>
    <dbReference type="NCBI Taxonomy" id="53336"/>
    <lineage>
        <taxon>Bacteria</taxon>
        <taxon>Pseudomonadati</taxon>
        <taxon>Pseudomonadota</taxon>
        <taxon>Gammaproteobacteria</taxon>
        <taxon>Enterobacterales</taxon>
        <taxon>Erwiniaceae</taxon>
        <taxon>Tatumella</taxon>
    </lineage>
</organism>